<dbReference type="KEGG" id="ovi:T265_11991"/>
<proteinExistence type="predicted"/>
<dbReference type="RefSeq" id="XP_009177125.1">
    <property type="nucleotide sequence ID" value="XM_009178861.1"/>
</dbReference>
<dbReference type="EMBL" id="KL597321">
    <property type="protein sequence ID" value="KER19126.1"/>
    <property type="molecule type" value="Genomic_DNA"/>
</dbReference>
<dbReference type="CTD" id="20326159"/>
<keyword evidence="2" id="KW-1185">Reference proteome</keyword>
<reference evidence="1 2" key="1">
    <citation type="submission" date="2013-11" db="EMBL/GenBank/DDBJ databases">
        <title>Opisthorchis viverrini - life in the bile duct.</title>
        <authorList>
            <person name="Young N.D."/>
            <person name="Nagarajan N."/>
            <person name="Lin S.J."/>
            <person name="Korhonen P.K."/>
            <person name="Jex A.R."/>
            <person name="Hall R.S."/>
            <person name="Safavi-Hemami H."/>
            <person name="Kaewkong W."/>
            <person name="Bertrand D."/>
            <person name="Gao S."/>
            <person name="Seet Q."/>
            <person name="Wongkham S."/>
            <person name="Teh B.T."/>
            <person name="Wongkham C."/>
            <person name="Intapan P.M."/>
            <person name="Maleewong W."/>
            <person name="Yang X."/>
            <person name="Hu M."/>
            <person name="Wang Z."/>
            <person name="Hofmann A."/>
            <person name="Sternberg P.W."/>
            <person name="Tan P."/>
            <person name="Wang J."/>
            <person name="Gasser R.B."/>
        </authorList>
    </citation>
    <scope>NUCLEOTIDE SEQUENCE [LARGE SCALE GENOMIC DNA]</scope>
</reference>
<protein>
    <submittedName>
        <fullName evidence="1">Uncharacterized protein</fullName>
    </submittedName>
</protein>
<evidence type="ECO:0000313" key="1">
    <source>
        <dbReference type="EMBL" id="KER19126.1"/>
    </source>
</evidence>
<dbReference type="GeneID" id="20326159"/>
<name>A0A074YWI5_OPIVI</name>
<organism evidence="1 2">
    <name type="scientific">Opisthorchis viverrini</name>
    <name type="common">Southeast Asian liver fluke</name>
    <dbReference type="NCBI Taxonomy" id="6198"/>
    <lineage>
        <taxon>Eukaryota</taxon>
        <taxon>Metazoa</taxon>
        <taxon>Spiralia</taxon>
        <taxon>Lophotrochozoa</taxon>
        <taxon>Platyhelminthes</taxon>
        <taxon>Trematoda</taxon>
        <taxon>Digenea</taxon>
        <taxon>Opisthorchiida</taxon>
        <taxon>Opisthorchiata</taxon>
        <taxon>Opisthorchiidae</taxon>
        <taxon>Opisthorchis</taxon>
    </lineage>
</organism>
<evidence type="ECO:0000313" key="2">
    <source>
        <dbReference type="Proteomes" id="UP000054324"/>
    </source>
</evidence>
<accession>A0A074YWI5</accession>
<dbReference type="Proteomes" id="UP000054324">
    <property type="component" value="Unassembled WGS sequence"/>
</dbReference>
<sequence>MEAPNLMCLQQRRFSRLGGNGVGIKYPGVSWNQVEMADQSTIMVTHALDHVGRYKPGAQPHSVPFDHVSDLTREIQRWPER</sequence>
<gene>
    <name evidence="1" type="ORF">T265_11991</name>
</gene>
<dbReference type="AlphaFoldDB" id="A0A074YWI5"/>